<dbReference type="InterPro" id="IPR010982">
    <property type="entry name" value="Lambda_DNA-bd_dom_sf"/>
</dbReference>
<accession>A0ABY7HRN6</accession>
<evidence type="ECO:0000256" key="2">
    <source>
        <dbReference type="ARBA" id="ARBA00023015"/>
    </source>
</evidence>
<dbReference type="SUPFAM" id="SSF47413">
    <property type="entry name" value="lambda repressor-like DNA-binding domains"/>
    <property type="match status" value="1"/>
</dbReference>
<evidence type="ECO:0000313" key="7">
    <source>
        <dbReference type="Proteomes" id="UP001164712"/>
    </source>
</evidence>
<dbReference type="Pfam" id="PF00356">
    <property type="entry name" value="LacI"/>
    <property type="match status" value="1"/>
</dbReference>
<organism evidence="6 7">
    <name type="scientific">Rouxiella chamberiensis</name>
    <dbReference type="NCBI Taxonomy" id="1513468"/>
    <lineage>
        <taxon>Bacteria</taxon>
        <taxon>Pseudomonadati</taxon>
        <taxon>Pseudomonadota</taxon>
        <taxon>Gammaproteobacteria</taxon>
        <taxon>Enterobacterales</taxon>
        <taxon>Yersiniaceae</taxon>
        <taxon>Rouxiella</taxon>
    </lineage>
</organism>
<dbReference type="InterPro" id="IPR028082">
    <property type="entry name" value="Peripla_BP_I"/>
</dbReference>
<evidence type="ECO:0000256" key="3">
    <source>
        <dbReference type="ARBA" id="ARBA00023125"/>
    </source>
</evidence>
<keyword evidence="1" id="KW-0678">Repressor</keyword>
<dbReference type="InterPro" id="IPR000843">
    <property type="entry name" value="HTH_LacI"/>
</dbReference>
<dbReference type="SUPFAM" id="SSF53822">
    <property type="entry name" value="Periplasmic binding protein-like I"/>
    <property type="match status" value="1"/>
</dbReference>
<dbReference type="GO" id="GO:0003677">
    <property type="term" value="F:DNA binding"/>
    <property type="evidence" value="ECO:0007669"/>
    <property type="project" value="UniProtKB-KW"/>
</dbReference>
<keyword evidence="4" id="KW-0804">Transcription</keyword>
<evidence type="ECO:0000313" key="6">
    <source>
        <dbReference type="EMBL" id="WAT02060.1"/>
    </source>
</evidence>
<evidence type="ECO:0000259" key="5">
    <source>
        <dbReference type="PROSITE" id="PS50932"/>
    </source>
</evidence>
<dbReference type="PANTHER" id="PTHR30146">
    <property type="entry name" value="LACI-RELATED TRANSCRIPTIONAL REPRESSOR"/>
    <property type="match status" value="1"/>
</dbReference>
<dbReference type="Gene3D" id="1.10.260.40">
    <property type="entry name" value="lambda repressor-like DNA-binding domains"/>
    <property type="match status" value="1"/>
</dbReference>
<dbReference type="Gene3D" id="3.40.50.2300">
    <property type="match status" value="2"/>
</dbReference>
<dbReference type="Proteomes" id="UP001164712">
    <property type="component" value="Chromosome"/>
</dbReference>
<evidence type="ECO:0000256" key="1">
    <source>
        <dbReference type="ARBA" id="ARBA00022491"/>
    </source>
</evidence>
<dbReference type="PANTHER" id="PTHR30146:SF95">
    <property type="entry name" value="RIBOSE OPERON REPRESSOR"/>
    <property type="match status" value="1"/>
</dbReference>
<feature type="domain" description="HTH lacI-type" evidence="5">
    <location>
        <begin position="1"/>
        <end position="44"/>
    </location>
</feature>
<dbReference type="CDD" id="cd01392">
    <property type="entry name" value="HTH_LacI"/>
    <property type="match status" value="1"/>
</dbReference>
<dbReference type="PROSITE" id="PS50932">
    <property type="entry name" value="HTH_LACI_2"/>
    <property type="match status" value="1"/>
</dbReference>
<dbReference type="InterPro" id="IPR001761">
    <property type="entry name" value="Peripla_BP/Lac1_sug-bd_dom"/>
</dbReference>
<proteinExistence type="predicted"/>
<keyword evidence="2" id="KW-0805">Transcription regulation</keyword>
<keyword evidence="7" id="KW-1185">Reference proteome</keyword>
<gene>
    <name evidence="6" type="ORF">O1V66_05085</name>
</gene>
<name>A0ABY7HRN6_9GAMM</name>
<dbReference type="EMBL" id="CP114058">
    <property type="protein sequence ID" value="WAT02060.1"/>
    <property type="molecule type" value="Genomic_DNA"/>
</dbReference>
<keyword evidence="3 6" id="KW-0238">DNA-binding</keyword>
<dbReference type="Pfam" id="PF00532">
    <property type="entry name" value="Peripla_BP_1"/>
    <property type="match status" value="1"/>
</dbReference>
<reference evidence="6" key="1">
    <citation type="submission" date="2022-12" db="EMBL/GenBank/DDBJ databases">
        <title>Complete genome sequence of an Australian strain of Rouxiella badensis DAR84756 and resolution of the R. badensis DSM100043 and R. chamberiensis DSM28324 genomes.</title>
        <authorList>
            <person name="Paul S."/>
            <person name="Anderson P.J."/>
            <person name="Maynard G."/>
            <person name="Dyall-Smith M."/>
            <person name="Kudinha T."/>
        </authorList>
    </citation>
    <scope>NUCLEOTIDE SEQUENCE</scope>
    <source>
        <strain evidence="6">DSM 28324</strain>
    </source>
</reference>
<protein>
    <submittedName>
        <fullName evidence="6">LacI family DNA-binding transcriptional regulator</fullName>
    </submittedName>
</protein>
<evidence type="ECO:0000256" key="4">
    <source>
        <dbReference type="ARBA" id="ARBA00023163"/>
    </source>
</evidence>
<sequence>MSKWTVSRAFTPGAYVSPETKEKVMAIAAEIGYRPNLLARSLTKRNTHIIGIAIDELKNPHSMRVLDAATKELQARGYLALVLNITAGENHQSIIQMADQLQVDGILFIANILSNELFDIAHNLHSVPLIQICRNSEDHRNIEIVNVDGYQAGREIGQLLHEQGYKRFGYMKGPDTESRHLLRMDGYQYELEQHGHQLDLRLVAGRYERKLAYDIMKQYLQSTPAANRVEAMFCENDILAIGALEALYEMQLFHSMAIVGFDGIDEADSPVWQLTTYNQNTEKLITEAINRLTEGKVNNEGEWRHGELVIRRSHLKH</sequence>
<dbReference type="SMART" id="SM00354">
    <property type="entry name" value="HTH_LACI"/>
    <property type="match status" value="1"/>
</dbReference>